<sequence length="184" mass="19312">MASALVVVDVQNDFCEGGALAVAGGTAVASALAELLRSPAGYDFVVATRDWHIDPGAHFSEEPDYAGSWPPHCRAESPGARLRPELDRVRFAEVFDKGHYSAAYSGFEGVSAAGAKLGDWLRERDVGPVDVAGIATDFCVAATALDAARAGFEARVLLAYCASVRPDGAAEARRRLEPSGVVFA</sequence>
<evidence type="ECO:0000256" key="6">
    <source>
        <dbReference type="ARBA" id="ARBA00039017"/>
    </source>
</evidence>
<gene>
    <name evidence="9" type="ORF">HMPREF9336_02601</name>
</gene>
<evidence type="ECO:0000256" key="4">
    <source>
        <dbReference type="ARBA" id="ARBA00022801"/>
    </source>
</evidence>
<organism evidence="9 10">
    <name type="scientific">Segniliparus rugosus (strain ATCC BAA-974 / DSM 45345 / CCUG 50838 / CIP 108380 / JCM 13579 / CDC 945)</name>
    <dbReference type="NCBI Taxonomy" id="679197"/>
    <lineage>
        <taxon>Bacteria</taxon>
        <taxon>Bacillati</taxon>
        <taxon>Actinomycetota</taxon>
        <taxon>Actinomycetes</taxon>
        <taxon>Mycobacteriales</taxon>
        <taxon>Segniliparaceae</taxon>
        <taxon>Segniliparus</taxon>
    </lineage>
</organism>
<dbReference type="STRING" id="679197.HMPREF9336_02601"/>
<proteinExistence type="inferred from homology"/>
<keyword evidence="10" id="KW-1185">Reference proteome</keyword>
<dbReference type="EC" id="3.5.1.19" evidence="6"/>
<name>E5XSX9_SEGRC</name>
<evidence type="ECO:0000256" key="5">
    <source>
        <dbReference type="ARBA" id="ARBA00037900"/>
    </source>
</evidence>
<comment type="pathway">
    <text evidence="5">Cofactor biosynthesis; nicotinate biosynthesis; nicotinate from nicotinamide: step 1/1.</text>
</comment>
<evidence type="ECO:0000313" key="9">
    <source>
        <dbReference type="EMBL" id="EFV12521.1"/>
    </source>
</evidence>
<dbReference type="PANTHER" id="PTHR11080:SF2">
    <property type="entry name" value="LD05707P"/>
    <property type="match status" value="1"/>
</dbReference>
<dbReference type="InterPro" id="IPR000868">
    <property type="entry name" value="Isochorismatase-like_dom"/>
</dbReference>
<evidence type="ECO:0000256" key="7">
    <source>
        <dbReference type="ARBA" id="ARBA00043224"/>
    </source>
</evidence>
<dbReference type="OrthoDB" id="9791276at2"/>
<evidence type="ECO:0000313" key="10">
    <source>
        <dbReference type="Proteomes" id="UP000004816"/>
    </source>
</evidence>
<evidence type="ECO:0000256" key="1">
    <source>
        <dbReference type="ARBA" id="ARBA00006336"/>
    </source>
</evidence>
<comment type="caution">
    <text evidence="9">The sequence shown here is derived from an EMBL/GenBank/DDBJ whole genome shotgun (WGS) entry which is preliminary data.</text>
</comment>
<dbReference type="SUPFAM" id="SSF52499">
    <property type="entry name" value="Isochorismatase-like hydrolases"/>
    <property type="match status" value="1"/>
</dbReference>
<keyword evidence="2" id="KW-0662">Pyridine nucleotide biosynthesis</keyword>
<feature type="domain" description="Isochorismatase-like" evidence="8">
    <location>
        <begin position="3"/>
        <end position="182"/>
    </location>
</feature>
<evidence type="ECO:0000256" key="3">
    <source>
        <dbReference type="ARBA" id="ARBA00022723"/>
    </source>
</evidence>
<dbReference type="RefSeq" id="WP_007471053.1">
    <property type="nucleotide sequence ID" value="NZ_KI391953.1"/>
</dbReference>
<dbReference type="AlphaFoldDB" id="E5XSX9"/>
<dbReference type="InterPro" id="IPR052347">
    <property type="entry name" value="Isochorismatase_Nicotinamidase"/>
</dbReference>
<dbReference type="GO" id="GO:0019363">
    <property type="term" value="P:pyridine nucleotide biosynthetic process"/>
    <property type="evidence" value="ECO:0007669"/>
    <property type="project" value="UniProtKB-KW"/>
</dbReference>
<dbReference type="EMBL" id="ACZI02000002">
    <property type="protein sequence ID" value="EFV12521.1"/>
    <property type="molecule type" value="Genomic_DNA"/>
</dbReference>
<dbReference type="HOGENOM" id="CLU_068979_13_2_11"/>
<dbReference type="GO" id="GO:0008936">
    <property type="term" value="F:nicotinamidase activity"/>
    <property type="evidence" value="ECO:0007669"/>
    <property type="project" value="UniProtKB-EC"/>
</dbReference>
<dbReference type="eggNOG" id="COG1335">
    <property type="taxonomic scope" value="Bacteria"/>
</dbReference>
<dbReference type="GO" id="GO:0046872">
    <property type="term" value="F:metal ion binding"/>
    <property type="evidence" value="ECO:0007669"/>
    <property type="project" value="UniProtKB-KW"/>
</dbReference>
<dbReference type="PANTHER" id="PTHR11080">
    <property type="entry name" value="PYRAZINAMIDASE/NICOTINAMIDASE"/>
    <property type="match status" value="1"/>
</dbReference>
<dbReference type="Pfam" id="PF00857">
    <property type="entry name" value="Isochorismatase"/>
    <property type="match status" value="1"/>
</dbReference>
<dbReference type="InterPro" id="IPR036380">
    <property type="entry name" value="Isochorismatase-like_sf"/>
</dbReference>
<comment type="similarity">
    <text evidence="1">Belongs to the isochorismatase family.</text>
</comment>
<dbReference type="Proteomes" id="UP000004816">
    <property type="component" value="Unassembled WGS sequence"/>
</dbReference>
<evidence type="ECO:0000256" key="2">
    <source>
        <dbReference type="ARBA" id="ARBA00022642"/>
    </source>
</evidence>
<evidence type="ECO:0000259" key="8">
    <source>
        <dbReference type="Pfam" id="PF00857"/>
    </source>
</evidence>
<accession>E5XSX9</accession>
<keyword evidence="4" id="KW-0378">Hydrolase</keyword>
<keyword evidence="3" id="KW-0479">Metal-binding</keyword>
<reference evidence="9 10" key="1">
    <citation type="journal article" date="2011" name="Stand. Genomic Sci.">
        <title>High quality draft genome sequence of Segniliparus rugosus CDC 945(T)= (ATCC BAA-974(T)).</title>
        <authorList>
            <person name="Earl A.M."/>
            <person name="Desjardins C.A."/>
            <person name="Fitzgerald M.G."/>
            <person name="Arachchi H.M."/>
            <person name="Zeng Q."/>
            <person name="Mehta T."/>
            <person name="Griggs A."/>
            <person name="Birren B.W."/>
            <person name="Toney N.C."/>
            <person name="Carr J."/>
            <person name="Posey J."/>
            <person name="Butler W.R."/>
        </authorList>
    </citation>
    <scope>NUCLEOTIDE SEQUENCE [LARGE SCALE GENOMIC DNA]</scope>
    <source>
        <strain evidence="10">ATCC BAA-974 / DSM 45345 / CCUG 50838 / CIP 108380 / JCM 13579 / CDC 945</strain>
    </source>
</reference>
<dbReference type="Gene3D" id="3.40.50.850">
    <property type="entry name" value="Isochorismatase-like"/>
    <property type="match status" value="1"/>
</dbReference>
<protein>
    <recommendedName>
        <fullName evidence="6">nicotinamidase</fullName>
        <ecNumber evidence="6">3.5.1.19</ecNumber>
    </recommendedName>
    <alternativeName>
        <fullName evidence="7">Nicotinamide deamidase</fullName>
    </alternativeName>
</protein>